<name>A0A381YEM3_9ZZZZ</name>
<accession>A0A381YEM3</accession>
<dbReference type="EMBL" id="UINC01018051">
    <property type="protein sequence ID" value="SVA75445.1"/>
    <property type="molecule type" value="Genomic_DNA"/>
</dbReference>
<proteinExistence type="predicted"/>
<dbReference type="AlphaFoldDB" id="A0A381YEM3"/>
<feature type="non-terminal residue" evidence="1">
    <location>
        <position position="174"/>
    </location>
</feature>
<dbReference type="SUPFAM" id="SSF109854">
    <property type="entry name" value="DinB/YfiT-like putative metalloenzymes"/>
    <property type="match status" value="1"/>
</dbReference>
<evidence type="ECO:0008006" key="2">
    <source>
        <dbReference type="Google" id="ProtNLM"/>
    </source>
</evidence>
<evidence type="ECO:0000313" key="1">
    <source>
        <dbReference type="EMBL" id="SVA75445.1"/>
    </source>
</evidence>
<protein>
    <recommendedName>
        <fullName evidence="2">DinB-like domain-containing protein</fullName>
    </recommendedName>
</protein>
<dbReference type="Gene3D" id="1.20.120.450">
    <property type="entry name" value="dinb family like domain"/>
    <property type="match status" value="1"/>
</dbReference>
<sequence length="174" mass="20182">MNSQDNLPFYEISNYPESYSEAEIVGRMIDGLGFRYYWATEGLTEKDLNFRLPNDSRSSIETVVHIYDLSNMILNTALNLPIEKKSTEGMEFKEIREKTLFNLKEASDIFKRTKNFDNHNIIFLRDSKKVEYPFWNQLNGPIEDAVWHSGQIVAFRRASGNPISKKISVFTGKV</sequence>
<dbReference type="InterPro" id="IPR034660">
    <property type="entry name" value="DinB/YfiT-like"/>
</dbReference>
<reference evidence="1" key="1">
    <citation type="submission" date="2018-05" db="EMBL/GenBank/DDBJ databases">
        <authorList>
            <person name="Lanie J.A."/>
            <person name="Ng W.-L."/>
            <person name="Kazmierczak K.M."/>
            <person name="Andrzejewski T.M."/>
            <person name="Davidsen T.M."/>
            <person name="Wayne K.J."/>
            <person name="Tettelin H."/>
            <person name="Glass J.I."/>
            <person name="Rusch D."/>
            <person name="Podicherti R."/>
            <person name="Tsui H.-C.T."/>
            <person name="Winkler M.E."/>
        </authorList>
    </citation>
    <scope>NUCLEOTIDE SEQUENCE</scope>
</reference>
<feature type="non-terminal residue" evidence="1">
    <location>
        <position position="1"/>
    </location>
</feature>
<gene>
    <name evidence="1" type="ORF">METZ01_LOCUS128299</name>
</gene>
<organism evidence="1">
    <name type="scientific">marine metagenome</name>
    <dbReference type="NCBI Taxonomy" id="408172"/>
    <lineage>
        <taxon>unclassified sequences</taxon>
        <taxon>metagenomes</taxon>
        <taxon>ecological metagenomes</taxon>
    </lineage>
</organism>